<dbReference type="SUPFAM" id="SSF50978">
    <property type="entry name" value="WD40 repeat-like"/>
    <property type="match status" value="1"/>
</dbReference>
<evidence type="ECO:0000313" key="15">
    <source>
        <dbReference type="Proteomes" id="UP000694620"/>
    </source>
</evidence>
<evidence type="ECO:0000256" key="10">
    <source>
        <dbReference type="ARBA" id="ARBA00072496"/>
    </source>
</evidence>
<sequence>MELEQFREQWKKELAVQRSAIGIGRKEARRFQESTRPEVLKTNRKFKHESELVNEQTTDAKTGTVLLPDRPPKKRWYPHGDRPQHLRKAPREERLLDRLIQDLNEINEIPFFDMDLPYELALKIFQHLNTTELGRCAQVSKAWKILAEDELLWYRHCLKEGHLIGSSISDSPCWKSTLRDCRQMEHTMRTNWKNRVGAISQLQYELGKVLCDVNSCAGHVIAGYTSGDVRLWDTQNLDIGSPYLRPSHVSRESALRPHVSHVCVNENVAVAAYEDGIIDVWSIEAGREPIHHYQHLQRVQALALGAEGTTVASASGKQVRVEQPDEQGYWQTTAQFELEKLVDFAQIIPGVRPRTLAVVAASDTVYLLEPGKDPSILHCVYSHPITCLDTSSSQAAVGVKSFGWAMNMGNKIDVYSWETGQAVVSLGSSSGDFTCVNLKDSPPNLLVSGNKDRRVRVFDLRTAKSVTSLYGHHMGVSAVQADDWKIVSGGEEGLLCVWEMRMAAKLWEMHNRHPVRHIHFHTQTLVTANIPDEKTPRGACITDDDLTAHRRHRGTIYLYDFSVDMSSTDHILPICRSSYAESHGYNYNIGLAVPYDNILAAPVATRPHVS</sequence>
<evidence type="ECO:0000313" key="14">
    <source>
        <dbReference type="Ensembl" id="ENSECRP00000030962.1"/>
    </source>
</evidence>
<comment type="subcellular location">
    <subcellularLocation>
        <location evidence="2">Cytoplasm</location>
        <location evidence="2">Perinuclear region</location>
    </subcellularLocation>
    <subcellularLocation>
        <location evidence="1">Golgi apparatus</location>
    </subcellularLocation>
</comment>
<dbReference type="InterPro" id="IPR001810">
    <property type="entry name" value="F-box_dom"/>
</dbReference>
<evidence type="ECO:0000256" key="3">
    <source>
        <dbReference type="ARBA" id="ARBA00004906"/>
    </source>
</evidence>
<dbReference type="FunFam" id="2.130.10.10:FF:000308">
    <property type="entry name" value="F-box and WD repeat domain containing 8"/>
    <property type="match status" value="1"/>
</dbReference>
<evidence type="ECO:0000259" key="13">
    <source>
        <dbReference type="PROSITE" id="PS50181"/>
    </source>
</evidence>
<keyword evidence="5" id="KW-0597">Phosphoprotein</keyword>
<evidence type="ECO:0000256" key="2">
    <source>
        <dbReference type="ARBA" id="ARBA00004556"/>
    </source>
</evidence>
<keyword evidence="9" id="KW-0333">Golgi apparatus</keyword>
<keyword evidence="7" id="KW-0677">Repeat</keyword>
<dbReference type="PANTHER" id="PTHR19855">
    <property type="entry name" value="WD40 REPEAT PROTEIN 12, 37"/>
    <property type="match status" value="1"/>
</dbReference>
<evidence type="ECO:0000256" key="7">
    <source>
        <dbReference type="ARBA" id="ARBA00022737"/>
    </source>
</evidence>
<keyword evidence="15" id="KW-1185">Reference proteome</keyword>
<reference evidence="14" key="1">
    <citation type="submission" date="2021-06" db="EMBL/GenBank/DDBJ databases">
        <authorList>
            <consortium name="Wellcome Sanger Institute Data Sharing"/>
        </authorList>
    </citation>
    <scope>NUCLEOTIDE SEQUENCE [LARGE SCALE GENOMIC DNA]</scope>
</reference>
<dbReference type="GO" id="GO:0005794">
    <property type="term" value="C:Golgi apparatus"/>
    <property type="evidence" value="ECO:0007669"/>
    <property type="project" value="UniProtKB-SubCell"/>
</dbReference>
<dbReference type="GeneTree" id="ENSGT00390000017221"/>
<evidence type="ECO:0000256" key="6">
    <source>
        <dbReference type="ARBA" id="ARBA00022574"/>
    </source>
</evidence>
<dbReference type="FunFam" id="2.130.10.10:FF:000428">
    <property type="entry name" value="F-box and WD repeat domain containing 8"/>
    <property type="match status" value="1"/>
</dbReference>
<dbReference type="InterPro" id="IPR001680">
    <property type="entry name" value="WD40_rpt"/>
</dbReference>
<dbReference type="AlphaFoldDB" id="A0A8C4TGL2"/>
<evidence type="ECO:0000256" key="9">
    <source>
        <dbReference type="ARBA" id="ARBA00023034"/>
    </source>
</evidence>
<dbReference type="Gene3D" id="2.130.10.10">
    <property type="entry name" value="YVTN repeat-like/Quinoprotein amine dehydrogenase"/>
    <property type="match status" value="2"/>
</dbReference>
<dbReference type="InterPro" id="IPR015943">
    <property type="entry name" value="WD40/YVTN_repeat-like_dom_sf"/>
</dbReference>
<reference evidence="14" key="3">
    <citation type="submission" date="2025-09" db="UniProtKB">
        <authorList>
            <consortium name="Ensembl"/>
        </authorList>
    </citation>
    <scope>IDENTIFICATION</scope>
</reference>
<evidence type="ECO:0000256" key="4">
    <source>
        <dbReference type="ARBA" id="ARBA00022490"/>
    </source>
</evidence>
<proteinExistence type="predicted"/>
<feature type="region of interest" description="Disordered" evidence="12">
    <location>
        <begin position="63"/>
        <end position="84"/>
    </location>
</feature>
<evidence type="ECO:0000256" key="1">
    <source>
        <dbReference type="ARBA" id="ARBA00004555"/>
    </source>
</evidence>
<evidence type="ECO:0000256" key="8">
    <source>
        <dbReference type="ARBA" id="ARBA00022990"/>
    </source>
</evidence>
<evidence type="ECO:0000256" key="5">
    <source>
        <dbReference type="ARBA" id="ARBA00022553"/>
    </source>
</evidence>
<evidence type="ECO:0000256" key="11">
    <source>
        <dbReference type="ARBA" id="ARBA00079847"/>
    </source>
</evidence>
<dbReference type="Pfam" id="PF12937">
    <property type="entry name" value="F-box-like"/>
    <property type="match status" value="1"/>
</dbReference>
<accession>A0A8C4TGL2</accession>
<dbReference type="Gene3D" id="1.20.1280.50">
    <property type="match status" value="1"/>
</dbReference>
<dbReference type="InterPro" id="IPR036322">
    <property type="entry name" value="WD40_repeat_dom_sf"/>
</dbReference>
<dbReference type="Proteomes" id="UP000694620">
    <property type="component" value="Chromosome 18"/>
</dbReference>
<organism evidence="14 15">
    <name type="scientific">Erpetoichthys calabaricus</name>
    <name type="common">Rope fish</name>
    <name type="synonym">Calamoichthys calabaricus</name>
    <dbReference type="NCBI Taxonomy" id="27687"/>
    <lineage>
        <taxon>Eukaryota</taxon>
        <taxon>Metazoa</taxon>
        <taxon>Chordata</taxon>
        <taxon>Craniata</taxon>
        <taxon>Vertebrata</taxon>
        <taxon>Euteleostomi</taxon>
        <taxon>Actinopterygii</taxon>
        <taxon>Polypteriformes</taxon>
        <taxon>Polypteridae</taxon>
        <taxon>Erpetoichthys</taxon>
    </lineage>
</organism>
<gene>
    <name evidence="14" type="primary">FBXW8</name>
    <name evidence="14" type="synonym">fbxw8</name>
</gene>
<dbReference type="SUPFAM" id="SSF81383">
    <property type="entry name" value="F-box domain"/>
    <property type="match status" value="1"/>
</dbReference>
<dbReference type="Ensembl" id="ENSECRT00000031617.1">
    <property type="protein sequence ID" value="ENSECRP00000030962.1"/>
    <property type="gene ID" value="ENSECRG00000021004.1"/>
</dbReference>
<reference evidence="14" key="2">
    <citation type="submission" date="2025-08" db="UniProtKB">
        <authorList>
            <consortium name="Ensembl"/>
        </authorList>
    </citation>
    <scope>IDENTIFICATION</scope>
</reference>
<keyword evidence="4" id="KW-0963">Cytoplasm</keyword>
<dbReference type="PROSITE" id="PS50181">
    <property type="entry name" value="FBOX"/>
    <property type="match status" value="1"/>
</dbReference>
<dbReference type="SMART" id="SM00320">
    <property type="entry name" value="WD40"/>
    <property type="match status" value="5"/>
</dbReference>
<feature type="domain" description="F-box" evidence="13">
    <location>
        <begin position="110"/>
        <end position="156"/>
    </location>
</feature>
<dbReference type="FunFam" id="1.20.1280.50:FF:000025">
    <property type="entry name" value="F-box and WD repeat domain containing 8"/>
    <property type="match status" value="1"/>
</dbReference>
<keyword evidence="8" id="KW-0007">Acetylation</keyword>
<evidence type="ECO:0000256" key="12">
    <source>
        <dbReference type="SAM" id="MobiDB-lite"/>
    </source>
</evidence>
<keyword evidence="6" id="KW-0853">WD repeat</keyword>
<dbReference type="SMART" id="SM00256">
    <property type="entry name" value="FBOX"/>
    <property type="match status" value="1"/>
</dbReference>
<dbReference type="GO" id="GO:0048471">
    <property type="term" value="C:perinuclear region of cytoplasm"/>
    <property type="evidence" value="ECO:0007669"/>
    <property type="project" value="UniProtKB-SubCell"/>
</dbReference>
<comment type="pathway">
    <text evidence="3">Protein modification; protein ubiquitination.</text>
</comment>
<dbReference type="PANTHER" id="PTHR19855:SF16">
    <property type="entry name" value="F-BOX AND WD REPEAT DOMAIN CONTAINING 8"/>
    <property type="match status" value="1"/>
</dbReference>
<dbReference type="CDD" id="cd22134">
    <property type="entry name" value="F-box_FBXW8"/>
    <property type="match status" value="1"/>
</dbReference>
<protein>
    <recommendedName>
        <fullName evidence="10">F-box/WD repeat-containing protein 8</fullName>
    </recommendedName>
    <alternativeName>
        <fullName evidence="11">F-box and WD-40 domain-containing protein 8</fullName>
    </alternativeName>
</protein>
<dbReference type="InterPro" id="IPR036047">
    <property type="entry name" value="F-box-like_dom_sf"/>
</dbReference>
<name>A0A8C4TGL2_ERPCA</name>